<sequence length="444" mass="50812">MPESLTFQAYIDGSWKTIATLDFNVDYSVKTLTYLYDLEEVLGDNHKAVSLNYPISLFPFGPKRDWFYFLDDIIPAGASRRYWLKMLDINHLPLSQQNYLLLKQGAIAPIGNLRIKQAVESFPKNETVRLFEKEDVQNRHTDFLEYANQRGAMAGGATGAGGEAPKLLLRQTQHGKIWIDNLQHGNSNDDYYLVKFPRGKRSPIDCDILRAEFHYYNELAAMGFHTIDTHKMRLEEGERYPSLWLPRFDVQVDPQGNTERYAMESVYSLLEKGAGSMLDHETVIRQINDKIKQSNLASITPFDTQTFVIEWLKRDLLNIAFGNSDNHGRNSAFLRNARQISLAPIFDFAPMKADPEGIPRSITWSSKTSPPLELGGEYRFDLIAQRLADLCPSDRLLDELRQTAEQLIGLKARLLERGTPESILNFPAIGFDYLPDKLSRWKLL</sequence>
<dbReference type="InterPro" id="IPR016869">
    <property type="entry name" value="UCP028135_HipA-like"/>
</dbReference>
<evidence type="ECO:0000313" key="5">
    <source>
        <dbReference type="EMBL" id="KMK51891.1"/>
    </source>
</evidence>
<evidence type="ECO:0000256" key="3">
    <source>
        <dbReference type="ARBA" id="ARBA00022777"/>
    </source>
</evidence>
<dbReference type="RefSeq" id="WP_047976517.1">
    <property type="nucleotide sequence ID" value="NZ_JWIZ01000022.1"/>
</dbReference>
<keyword evidence="3" id="KW-0418">Kinase</keyword>
<evidence type="ECO:0000313" key="6">
    <source>
        <dbReference type="Proteomes" id="UP000036270"/>
    </source>
</evidence>
<organism evidence="5 6">
    <name type="scientific">Muribacter muris</name>
    <dbReference type="NCBI Taxonomy" id="67855"/>
    <lineage>
        <taxon>Bacteria</taxon>
        <taxon>Pseudomonadati</taxon>
        <taxon>Pseudomonadota</taxon>
        <taxon>Gammaproteobacteria</taxon>
        <taxon>Pasteurellales</taxon>
        <taxon>Pasteurellaceae</taxon>
        <taxon>Muribacter</taxon>
    </lineage>
</organism>
<protein>
    <submittedName>
        <fullName evidence="5">Toxin HipA</fullName>
    </submittedName>
</protein>
<evidence type="ECO:0000256" key="1">
    <source>
        <dbReference type="ARBA" id="ARBA00010164"/>
    </source>
</evidence>
<dbReference type="Pfam" id="PF07804">
    <property type="entry name" value="HipA_C"/>
    <property type="match status" value="1"/>
</dbReference>
<gene>
    <name evidence="5" type="ORF">RO21_04085</name>
</gene>
<dbReference type="GO" id="GO:0004674">
    <property type="term" value="F:protein serine/threonine kinase activity"/>
    <property type="evidence" value="ECO:0007669"/>
    <property type="project" value="TreeGrafter"/>
</dbReference>
<dbReference type="InterPro" id="IPR012893">
    <property type="entry name" value="HipA-like_C"/>
</dbReference>
<dbReference type="Proteomes" id="UP000036270">
    <property type="component" value="Unassembled WGS sequence"/>
</dbReference>
<name>A0A0J5P6L6_9PAST</name>
<dbReference type="GO" id="GO:0005829">
    <property type="term" value="C:cytosol"/>
    <property type="evidence" value="ECO:0007669"/>
    <property type="project" value="TreeGrafter"/>
</dbReference>
<proteinExistence type="inferred from homology"/>
<dbReference type="PANTHER" id="PTHR37419:SF8">
    <property type="entry name" value="TOXIN YJJJ"/>
    <property type="match status" value="1"/>
</dbReference>
<dbReference type="EMBL" id="JWIZ01000022">
    <property type="protein sequence ID" value="KMK51891.1"/>
    <property type="molecule type" value="Genomic_DNA"/>
</dbReference>
<dbReference type="InterPro" id="IPR052028">
    <property type="entry name" value="HipA_Ser/Thr_kinase"/>
</dbReference>
<dbReference type="PIRSF" id="PIRSF028135">
    <property type="entry name" value="UCP028135_HipA-like"/>
    <property type="match status" value="1"/>
</dbReference>
<accession>A0A0J5P6L6</accession>
<dbReference type="AlphaFoldDB" id="A0A0J5P6L6"/>
<dbReference type="STRING" id="67855.RO21_04085"/>
<feature type="domain" description="HipA-like C-terminal" evidence="4">
    <location>
        <begin position="160"/>
        <end position="388"/>
    </location>
</feature>
<comment type="caution">
    <text evidence="5">The sequence shown here is derived from an EMBL/GenBank/DDBJ whole genome shotgun (WGS) entry which is preliminary data.</text>
</comment>
<evidence type="ECO:0000256" key="2">
    <source>
        <dbReference type="ARBA" id="ARBA00022679"/>
    </source>
</evidence>
<comment type="similarity">
    <text evidence="1">Belongs to the HipA Ser/Thr kinase family.</text>
</comment>
<evidence type="ECO:0000259" key="4">
    <source>
        <dbReference type="Pfam" id="PF07804"/>
    </source>
</evidence>
<keyword evidence="6" id="KW-1185">Reference proteome</keyword>
<reference evidence="5 6" key="1">
    <citation type="submission" date="2014-12" db="EMBL/GenBank/DDBJ databases">
        <title>Reclassification of Actinobacillus muris as Muribacter muris.</title>
        <authorList>
            <person name="Christensen H."/>
            <person name="Nicklas W."/>
            <person name="Bisgaard M."/>
        </authorList>
    </citation>
    <scope>NUCLEOTIDE SEQUENCE [LARGE SCALE GENOMIC DNA]</scope>
    <source>
        <strain evidence="5 6">Ackerman80-443D</strain>
    </source>
</reference>
<dbReference type="PATRIC" id="fig|67855.3.peg.674"/>
<keyword evidence="2" id="KW-0808">Transferase</keyword>
<dbReference type="PANTHER" id="PTHR37419">
    <property type="entry name" value="SERINE/THREONINE-PROTEIN KINASE TOXIN HIPA"/>
    <property type="match status" value="1"/>
</dbReference>